<gene>
    <name evidence="2" type="ORF">ALC62_15444</name>
</gene>
<dbReference type="EMBL" id="KQ978448">
    <property type="protein sequence ID" value="KYM93949.1"/>
    <property type="molecule type" value="Genomic_DNA"/>
</dbReference>
<organism evidence="2 3">
    <name type="scientific">Cyphomyrmex costatus</name>
    <dbReference type="NCBI Taxonomy" id="456900"/>
    <lineage>
        <taxon>Eukaryota</taxon>
        <taxon>Metazoa</taxon>
        <taxon>Ecdysozoa</taxon>
        <taxon>Arthropoda</taxon>
        <taxon>Hexapoda</taxon>
        <taxon>Insecta</taxon>
        <taxon>Pterygota</taxon>
        <taxon>Neoptera</taxon>
        <taxon>Endopterygota</taxon>
        <taxon>Hymenoptera</taxon>
        <taxon>Apocrita</taxon>
        <taxon>Aculeata</taxon>
        <taxon>Formicoidea</taxon>
        <taxon>Formicidae</taxon>
        <taxon>Myrmicinae</taxon>
        <taxon>Cyphomyrmex</taxon>
    </lineage>
</organism>
<protein>
    <submittedName>
        <fullName evidence="2">Uncharacterized protein</fullName>
    </submittedName>
</protein>
<keyword evidence="3" id="KW-1185">Reference proteome</keyword>
<reference evidence="2 3" key="1">
    <citation type="submission" date="2016-03" db="EMBL/GenBank/DDBJ databases">
        <title>Cyphomyrmex costatus WGS genome.</title>
        <authorList>
            <person name="Nygaard S."/>
            <person name="Hu H."/>
            <person name="Boomsma J."/>
            <person name="Zhang G."/>
        </authorList>
    </citation>
    <scope>NUCLEOTIDE SEQUENCE [LARGE SCALE GENOMIC DNA]</scope>
    <source>
        <strain evidence="2">MS0001</strain>
        <tissue evidence="2">Whole body</tissue>
    </source>
</reference>
<proteinExistence type="predicted"/>
<dbReference type="AlphaFoldDB" id="A0A151I6Z8"/>
<sequence length="228" mass="25269">RVKVKVKVGIEARREALMQRAARRSCKRSTVKWWGIVAARGRAIPLNGYDLSLSKFLNQVCHKFFRNEKPRFLVCYPPRLTGTLNVNVSKYPSHWLINKILPSYSRGNEEKRRRGENHAESSGSCTYAGSAPDRCRGSLSLSLSPPLAKSSPPPRSLPRPFLPSSLPHAGFLRSEACVRVSPSFPFIAAHSSASPSRVLGVTAFSPASSPSRDRDPKSIRSFFPPRGK</sequence>
<evidence type="ECO:0000256" key="1">
    <source>
        <dbReference type="SAM" id="MobiDB-lite"/>
    </source>
</evidence>
<accession>A0A151I6Z8</accession>
<evidence type="ECO:0000313" key="3">
    <source>
        <dbReference type="Proteomes" id="UP000078542"/>
    </source>
</evidence>
<feature type="region of interest" description="Disordered" evidence="1">
    <location>
        <begin position="192"/>
        <end position="228"/>
    </location>
</feature>
<dbReference type="Proteomes" id="UP000078542">
    <property type="component" value="Unassembled WGS sequence"/>
</dbReference>
<feature type="compositionally biased region" description="Basic and acidic residues" evidence="1">
    <location>
        <begin position="107"/>
        <end position="119"/>
    </location>
</feature>
<name>A0A151I6Z8_9HYME</name>
<feature type="non-terminal residue" evidence="2">
    <location>
        <position position="1"/>
    </location>
</feature>
<feature type="region of interest" description="Disordered" evidence="1">
    <location>
        <begin position="107"/>
        <end position="131"/>
    </location>
</feature>
<evidence type="ECO:0000313" key="2">
    <source>
        <dbReference type="EMBL" id="KYM93949.1"/>
    </source>
</evidence>